<feature type="region of interest" description="Disordered" evidence="8">
    <location>
        <begin position="311"/>
        <end position="461"/>
    </location>
</feature>
<organism evidence="11 12">
    <name type="scientific">Mytilus edulis</name>
    <name type="common">Blue mussel</name>
    <dbReference type="NCBI Taxonomy" id="6550"/>
    <lineage>
        <taxon>Eukaryota</taxon>
        <taxon>Metazoa</taxon>
        <taxon>Spiralia</taxon>
        <taxon>Lophotrochozoa</taxon>
        <taxon>Mollusca</taxon>
        <taxon>Bivalvia</taxon>
        <taxon>Autobranchia</taxon>
        <taxon>Pteriomorphia</taxon>
        <taxon>Mytilida</taxon>
        <taxon>Mytiloidea</taxon>
        <taxon>Mytilidae</taxon>
        <taxon>Mytilinae</taxon>
        <taxon>Mytilus</taxon>
    </lineage>
</organism>
<dbReference type="GO" id="GO:0005525">
    <property type="term" value="F:GTP binding"/>
    <property type="evidence" value="ECO:0007669"/>
    <property type="project" value="UniProtKB-KW"/>
</dbReference>
<dbReference type="PANTHER" id="PTHR10903">
    <property type="entry name" value="GTPASE, IMAP FAMILY MEMBER-RELATED"/>
    <property type="match status" value="1"/>
</dbReference>
<reference evidence="11" key="1">
    <citation type="submission" date="2021-03" db="EMBL/GenBank/DDBJ databases">
        <authorList>
            <person name="Bekaert M."/>
        </authorList>
    </citation>
    <scope>NUCLEOTIDE SEQUENCE</scope>
</reference>
<keyword evidence="2" id="KW-0479">Metal-binding</keyword>
<evidence type="ECO:0000256" key="1">
    <source>
        <dbReference type="ARBA" id="ARBA00008535"/>
    </source>
</evidence>
<dbReference type="Pfam" id="PF04548">
    <property type="entry name" value="AIG1"/>
    <property type="match status" value="1"/>
</dbReference>
<evidence type="ECO:0000259" key="9">
    <source>
        <dbReference type="PROSITE" id="PS50199"/>
    </source>
</evidence>
<evidence type="ECO:0000313" key="12">
    <source>
        <dbReference type="Proteomes" id="UP000683360"/>
    </source>
</evidence>
<feature type="compositionally biased region" description="Basic and acidic residues" evidence="8">
    <location>
        <begin position="311"/>
        <end position="356"/>
    </location>
</feature>
<dbReference type="InterPro" id="IPR001876">
    <property type="entry name" value="Znf_RanBP2"/>
</dbReference>
<dbReference type="FunFam" id="3.40.50.300:FF:000366">
    <property type="entry name" value="GTPase, IMAP family member 2"/>
    <property type="match status" value="1"/>
</dbReference>
<feature type="domain" description="RanBP2-type" evidence="9">
    <location>
        <begin position="26"/>
        <end position="60"/>
    </location>
</feature>
<dbReference type="PROSITE" id="PS50199">
    <property type="entry name" value="ZF_RANBP2_2"/>
    <property type="match status" value="1"/>
</dbReference>
<feature type="compositionally biased region" description="Basic and acidic residues" evidence="8">
    <location>
        <begin position="393"/>
        <end position="455"/>
    </location>
</feature>
<comment type="similarity">
    <text evidence="1">Belongs to the TRAFAC class TrmE-Era-EngA-EngB-Septin-like GTPase superfamily. AIG1/Toc34/Toc159-like paraseptin GTPase family. IAN subfamily.</text>
</comment>
<protein>
    <submittedName>
        <fullName evidence="11">GTPase IMAP family member 4,GTPase IMAP family member 7</fullName>
    </submittedName>
</protein>
<dbReference type="CDD" id="cd01852">
    <property type="entry name" value="AIG1"/>
    <property type="match status" value="1"/>
</dbReference>
<dbReference type="SUPFAM" id="SSF52540">
    <property type="entry name" value="P-loop containing nucleoside triphosphate hydrolases"/>
    <property type="match status" value="1"/>
</dbReference>
<evidence type="ECO:0000256" key="4">
    <source>
        <dbReference type="ARBA" id="ARBA00022771"/>
    </source>
</evidence>
<feature type="compositionally biased region" description="Basic and acidic residues" evidence="8">
    <location>
        <begin position="371"/>
        <end position="383"/>
    </location>
</feature>
<keyword evidence="4 7" id="KW-0863">Zinc-finger</keyword>
<keyword evidence="5" id="KW-0862">Zinc</keyword>
<keyword evidence="3" id="KW-0547">Nucleotide-binding</keyword>
<sequence length="490" mass="56386">METDKLRQNERNNVEKDDDGALSDIIEGINIMSKWTCKRCTFINESDSFCCQVCENVKIEEPEKLEKSCRYRSKPMSSYTYKKDSKHTDFEASNEIRIVLIGRTGSGKSATGNSLLGKEQFESMVSASSVTSKCKRGESTQNGKKVIVVDTPGLFDTGMTNEKVTKEIVKCIGMTSPGPHAMVLVVGIGRFTKEEQDTVSHFVDHFGEGMLRYMIVLFTRKDDLSKRNQSICDYVRHVPQELAAILQQCGNRYIAFNNDETGQSRKEQVAEFYDMVDRMVINNGGSCYTSEIYQEAELTLQRRMRAQREKLEAEKRKEKGQIERQKSRIEEELNSKKRQEAKGKEEKRLLEKEVKGLKQKLNGATNSGGRYDAEDKRRMEKQMESLQQQLKSSEIRSAAREREQLQRELDESNRRLQKELEAKDREMERELKRKDDEYKSRMKTDKLRQKERDNVENENDGALSDIIGGFKKLGSGLLKGGKKFFSFLGF</sequence>
<dbReference type="OrthoDB" id="431287at2759"/>
<dbReference type="EMBL" id="CAJPWZ010000730">
    <property type="protein sequence ID" value="CAG2199999.1"/>
    <property type="molecule type" value="Genomic_DNA"/>
</dbReference>
<dbReference type="SMART" id="SM00547">
    <property type="entry name" value="ZnF_RBZ"/>
    <property type="match status" value="1"/>
</dbReference>
<dbReference type="InterPro" id="IPR006703">
    <property type="entry name" value="G_AIG1"/>
</dbReference>
<dbReference type="GO" id="GO:0008270">
    <property type="term" value="F:zinc ion binding"/>
    <property type="evidence" value="ECO:0007669"/>
    <property type="project" value="UniProtKB-KW"/>
</dbReference>
<name>A0A8S3QTB4_MYTED</name>
<dbReference type="InterPro" id="IPR045058">
    <property type="entry name" value="GIMA/IAN/Toc"/>
</dbReference>
<evidence type="ECO:0000313" key="11">
    <source>
        <dbReference type="EMBL" id="CAG2199999.1"/>
    </source>
</evidence>
<feature type="domain" description="AIG1-type G" evidence="10">
    <location>
        <begin position="93"/>
        <end position="297"/>
    </location>
</feature>
<evidence type="ECO:0000259" key="10">
    <source>
        <dbReference type="PROSITE" id="PS51720"/>
    </source>
</evidence>
<proteinExistence type="inferred from homology"/>
<gene>
    <name evidence="11" type="ORF">MEDL_14656</name>
</gene>
<keyword evidence="12" id="KW-1185">Reference proteome</keyword>
<dbReference type="AlphaFoldDB" id="A0A8S3QTB4"/>
<evidence type="ECO:0000256" key="6">
    <source>
        <dbReference type="ARBA" id="ARBA00023134"/>
    </source>
</evidence>
<dbReference type="Proteomes" id="UP000683360">
    <property type="component" value="Unassembled WGS sequence"/>
</dbReference>
<dbReference type="PANTHER" id="PTHR10903:SF184">
    <property type="entry name" value="GTP-BINDING PROTEIN A"/>
    <property type="match status" value="1"/>
</dbReference>
<dbReference type="Gene3D" id="3.40.50.300">
    <property type="entry name" value="P-loop containing nucleotide triphosphate hydrolases"/>
    <property type="match status" value="1"/>
</dbReference>
<accession>A0A8S3QTB4</accession>
<evidence type="ECO:0000256" key="2">
    <source>
        <dbReference type="ARBA" id="ARBA00022723"/>
    </source>
</evidence>
<dbReference type="PROSITE" id="PS51720">
    <property type="entry name" value="G_AIG1"/>
    <property type="match status" value="1"/>
</dbReference>
<dbReference type="PROSITE" id="PS01358">
    <property type="entry name" value="ZF_RANBP2_1"/>
    <property type="match status" value="1"/>
</dbReference>
<keyword evidence="6" id="KW-0342">GTP-binding</keyword>
<evidence type="ECO:0000256" key="7">
    <source>
        <dbReference type="PROSITE-ProRule" id="PRU00322"/>
    </source>
</evidence>
<dbReference type="InterPro" id="IPR027417">
    <property type="entry name" value="P-loop_NTPase"/>
</dbReference>
<evidence type="ECO:0000256" key="5">
    <source>
        <dbReference type="ARBA" id="ARBA00022833"/>
    </source>
</evidence>
<evidence type="ECO:0000256" key="3">
    <source>
        <dbReference type="ARBA" id="ARBA00022741"/>
    </source>
</evidence>
<comment type="caution">
    <text evidence="11">The sequence shown here is derived from an EMBL/GenBank/DDBJ whole genome shotgun (WGS) entry which is preliminary data.</text>
</comment>
<evidence type="ECO:0000256" key="8">
    <source>
        <dbReference type="SAM" id="MobiDB-lite"/>
    </source>
</evidence>